<accession>A0A3L6Q462</accession>
<evidence type="ECO:0000313" key="3">
    <source>
        <dbReference type="EMBL" id="RLM69290.1"/>
    </source>
</evidence>
<dbReference type="OrthoDB" id="1939140at2759"/>
<protein>
    <submittedName>
        <fullName evidence="3">DNA ligase 1</fullName>
    </submittedName>
</protein>
<feature type="region of interest" description="Disordered" evidence="1">
    <location>
        <begin position="466"/>
        <end position="611"/>
    </location>
</feature>
<reference evidence="4" key="1">
    <citation type="journal article" date="2019" name="Nat. Commun.">
        <title>The genome of broomcorn millet.</title>
        <authorList>
            <person name="Zou C."/>
            <person name="Miki D."/>
            <person name="Li D."/>
            <person name="Tang Q."/>
            <person name="Xiao L."/>
            <person name="Rajput S."/>
            <person name="Deng P."/>
            <person name="Jia W."/>
            <person name="Huang R."/>
            <person name="Zhang M."/>
            <person name="Sun Y."/>
            <person name="Hu J."/>
            <person name="Fu X."/>
            <person name="Schnable P.S."/>
            <person name="Li F."/>
            <person name="Zhang H."/>
            <person name="Feng B."/>
            <person name="Zhu X."/>
            <person name="Liu R."/>
            <person name="Schnable J.C."/>
            <person name="Zhu J.-K."/>
            <person name="Zhang H."/>
        </authorList>
    </citation>
    <scope>NUCLEOTIDE SEQUENCE [LARGE SCALE GENOMIC DNA]</scope>
</reference>
<dbReference type="PANTHER" id="PTHR36760">
    <property type="entry name" value="ACIDIC LEUCINE-RICH NUCLEAR PHOSPHOPROTEIN 32 FAMILY B PROTEIN"/>
    <property type="match status" value="1"/>
</dbReference>
<feature type="compositionally biased region" description="Basic and acidic residues" evidence="1">
    <location>
        <begin position="494"/>
        <end position="511"/>
    </location>
</feature>
<keyword evidence="2" id="KW-0812">Transmembrane</keyword>
<dbReference type="Proteomes" id="UP000275267">
    <property type="component" value="Unassembled WGS sequence"/>
</dbReference>
<keyword evidence="4" id="KW-1185">Reference proteome</keyword>
<dbReference type="PANTHER" id="PTHR36760:SF1">
    <property type="entry name" value="ACIDIC LEUCINE-RICH NUCLEAR PHOSPHOPROTEIN 32 FAMILY B PROTEIN"/>
    <property type="match status" value="1"/>
</dbReference>
<feature type="compositionally biased region" description="Acidic residues" evidence="1">
    <location>
        <begin position="683"/>
        <end position="699"/>
    </location>
</feature>
<feature type="region of interest" description="Disordered" evidence="1">
    <location>
        <begin position="654"/>
        <end position="701"/>
    </location>
</feature>
<gene>
    <name evidence="3" type="ORF">C2845_PM17G09310</name>
</gene>
<dbReference type="EMBL" id="PQIB02000014">
    <property type="protein sequence ID" value="RLM69290.1"/>
    <property type="molecule type" value="Genomic_DNA"/>
</dbReference>
<feature type="transmembrane region" description="Helical" evidence="2">
    <location>
        <begin position="61"/>
        <end position="81"/>
    </location>
</feature>
<evidence type="ECO:0000313" key="4">
    <source>
        <dbReference type="Proteomes" id="UP000275267"/>
    </source>
</evidence>
<evidence type="ECO:0000256" key="1">
    <source>
        <dbReference type="SAM" id="MobiDB-lite"/>
    </source>
</evidence>
<sequence>MAAAQAQLCRAIDTDSGGGGGKSASDGDSDAMAVASALPLCLFHDLVGVAVFLASHPVHAVYLLIFARGLASLAAFFWPLLASTSLLLAVLATAGPYVGGGAEWPGVRSLGRTCGIAVAALCAGLRPDGAGAGAGLVGQLCSFVLGPTDAASVLRVEEIMGEPCDTTAVCFVLDEDKSLLLLGGDGCKELSFEVPTMGSAIGERSFLDYDDFGDLKDEIDDKVVISEDLKVSNSLAEQCCPRDTLFVQEIEVGEEEENDIQGQGLILSAIDEVSDDVEEKRLECDPVSVEIKKSDPVQALEIKKLEPVEPVVAKILEIKKPEPAHEVEIKKCEPMQPMQIKKSERVESVETKKSGPAESVETKNSKLVQALEIKKCEPVQVLEVKKFEPVEPLEIRKSKPVEPVEIKKREQVKPRSSIAQRIKLWEAQVSGNIKPVLEDKEESSVEFSLEKAPIKDAKQCVRFEADPCVDKRDNEHQDQEVASSEESPNEQQEQEVKDVKEYTRSETETSSEKCSQNIEAAQAVAQAEEELQQDCKDAQPEPELQEQAHKIEQPEQELQEMEEEVYTDVTASPAMWNGRESPLKSTSIAGRVHSRTSSENLVSEGSPSWKDKEWKRTLACKLYEERMQLRLCRDRAVVEGSDNMDMLWEAYEVGGGGGGGKGRAGKRSGSKAKGGADNKVEEVVDEGEEEGQEDDDEEEGSVRQLCCLQALKFSTRKMNFGGGKPSLSKISKVLRRMTALSRMGSRRKQSG</sequence>
<proteinExistence type="predicted"/>
<name>A0A3L6Q462_PANMI</name>
<dbReference type="GO" id="GO:0016874">
    <property type="term" value="F:ligase activity"/>
    <property type="evidence" value="ECO:0007669"/>
    <property type="project" value="UniProtKB-KW"/>
</dbReference>
<dbReference type="AlphaFoldDB" id="A0A3L6Q462"/>
<organism evidence="3 4">
    <name type="scientific">Panicum miliaceum</name>
    <name type="common">Proso millet</name>
    <name type="synonym">Broomcorn millet</name>
    <dbReference type="NCBI Taxonomy" id="4540"/>
    <lineage>
        <taxon>Eukaryota</taxon>
        <taxon>Viridiplantae</taxon>
        <taxon>Streptophyta</taxon>
        <taxon>Embryophyta</taxon>
        <taxon>Tracheophyta</taxon>
        <taxon>Spermatophyta</taxon>
        <taxon>Magnoliopsida</taxon>
        <taxon>Liliopsida</taxon>
        <taxon>Poales</taxon>
        <taxon>Poaceae</taxon>
        <taxon>PACMAD clade</taxon>
        <taxon>Panicoideae</taxon>
        <taxon>Panicodae</taxon>
        <taxon>Paniceae</taxon>
        <taxon>Panicinae</taxon>
        <taxon>Panicum</taxon>
        <taxon>Panicum sect. Panicum</taxon>
    </lineage>
</organism>
<keyword evidence="2" id="KW-0472">Membrane</keyword>
<feature type="transmembrane region" description="Helical" evidence="2">
    <location>
        <begin position="31"/>
        <end position="54"/>
    </location>
</feature>
<keyword evidence="2" id="KW-1133">Transmembrane helix</keyword>
<feature type="compositionally biased region" description="Polar residues" evidence="1">
    <location>
        <begin position="595"/>
        <end position="606"/>
    </location>
</feature>
<feature type="region of interest" description="Disordered" evidence="1">
    <location>
        <begin position="341"/>
        <end position="361"/>
    </location>
</feature>
<feature type="compositionally biased region" description="Acidic residues" evidence="1">
    <location>
        <begin position="554"/>
        <end position="566"/>
    </location>
</feature>
<keyword evidence="3" id="KW-0436">Ligase</keyword>
<feature type="compositionally biased region" description="Basic and acidic residues" evidence="1">
    <location>
        <begin position="466"/>
        <end position="479"/>
    </location>
</feature>
<comment type="caution">
    <text evidence="3">The sequence shown here is derived from an EMBL/GenBank/DDBJ whole genome shotgun (WGS) entry which is preliminary data.</text>
</comment>
<evidence type="ECO:0000256" key="2">
    <source>
        <dbReference type="SAM" id="Phobius"/>
    </source>
</evidence>